<evidence type="ECO:0000313" key="2">
    <source>
        <dbReference type="EMBL" id="OAA83342.1"/>
    </source>
</evidence>
<dbReference type="RefSeq" id="WP_013237808.1">
    <property type="nucleotide sequence ID" value="NZ_CP174102.1"/>
</dbReference>
<sequence>MKKGDKIAAVLILILIIASCAGVFIYRSYVKGSHKIAVIKQDGKIIDTIDLTKVKNTKELTVKYNKSHYNLIEIENGKIRIKDADCPDKICVKTGWISEPGQSIICLPHKLIIKLEGNNSKYDDISS</sequence>
<protein>
    <submittedName>
        <fullName evidence="2">Uncharacterized protein</fullName>
    </submittedName>
</protein>
<keyword evidence="1" id="KW-0812">Transmembrane</keyword>
<dbReference type="Proteomes" id="UP000077407">
    <property type="component" value="Unassembled WGS sequence"/>
</dbReference>
<accession>A0A162KJW6</accession>
<comment type="caution">
    <text evidence="2">The sequence shown here is derived from an EMBL/GenBank/DDBJ whole genome shotgun (WGS) entry which is preliminary data.</text>
</comment>
<dbReference type="InterPro" id="IPR038690">
    <property type="entry name" value="NusG_2_sf"/>
</dbReference>
<dbReference type="PROSITE" id="PS51257">
    <property type="entry name" value="PROKAR_LIPOPROTEIN"/>
    <property type="match status" value="1"/>
</dbReference>
<dbReference type="Pfam" id="PF07009">
    <property type="entry name" value="NusG_II"/>
    <property type="match status" value="1"/>
</dbReference>
<keyword evidence="1" id="KW-1133">Transmembrane helix</keyword>
<dbReference type="AlphaFoldDB" id="A0A162KJW6"/>
<reference evidence="2 3" key="1">
    <citation type="journal article" date="2015" name="Biotechnol. Bioeng.">
        <title>Genome sequence and phenotypic characterization of Caulobacter segnis.</title>
        <authorList>
            <person name="Patel S."/>
            <person name="Fletcher B."/>
            <person name="Scott D.C."/>
            <person name="Ely B."/>
        </authorList>
    </citation>
    <scope>NUCLEOTIDE SEQUENCE [LARGE SCALE GENOMIC DNA]</scope>
    <source>
        <strain evidence="2 3">ERI-2</strain>
    </source>
</reference>
<evidence type="ECO:0000313" key="3">
    <source>
        <dbReference type="Proteomes" id="UP000077407"/>
    </source>
</evidence>
<dbReference type="Gene3D" id="2.60.320.10">
    <property type="entry name" value="N-utilization substance G protein NusG, insert domain"/>
    <property type="match status" value="1"/>
</dbReference>
<evidence type="ECO:0000256" key="1">
    <source>
        <dbReference type="SAM" id="Phobius"/>
    </source>
</evidence>
<keyword evidence="1" id="KW-0472">Membrane</keyword>
<name>A0A162KJW6_9CLOT</name>
<dbReference type="CDD" id="cd09846">
    <property type="entry name" value="DUF1312"/>
    <property type="match status" value="1"/>
</dbReference>
<dbReference type="OrthoDB" id="47603at2"/>
<proteinExistence type="predicted"/>
<dbReference type="OMA" id="YNDKDHK"/>
<organism evidence="2 3">
    <name type="scientific">Clostridium ljungdahlii</name>
    <dbReference type="NCBI Taxonomy" id="1538"/>
    <lineage>
        <taxon>Bacteria</taxon>
        <taxon>Bacillati</taxon>
        <taxon>Bacillota</taxon>
        <taxon>Clostridia</taxon>
        <taxon>Eubacteriales</taxon>
        <taxon>Clostridiaceae</taxon>
        <taxon>Clostridium</taxon>
    </lineage>
</organism>
<gene>
    <name evidence="2" type="ORF">WY13_03670</name>
</gene>
<feature type="transmembrane region" description="Helical" evidence="1">
    <location>
        <begin position="6"/>
        <end position="26"/>
    </location>
</feature>
<dbReference type="PATRIC" id="fig|1538.10.peg.3748"/>
<dbReference type="EMBL" id="LITT01000062">
    <property type="protein sequence ID" value="OAA83342.1"/>
    <property type="molecule type" value="Genomic_DNA"/>
</dbReference>